<sequence>MDSQSHEKEGLQPPLLDGTHESETVTPSKDGLEVNKDKQNVSSPLQLPLPNSSTDGIPPSTSAASLGEEKSNGNGNETKNSQQPVAEVIQQNKDTGEKSVASTDGGEDLQLPVTTVEEMRDATTKGNSGGSTAATTAVPFDTGTEATPTTNQTSQPSIEDDTPPGKMIDGEAPSENKIIRSFRVQDPRQRQPLPPK</sequence>
<protein>
    <submittedName>
        <fullName evidence="2">Mucin-associated surface protein (MASP), putative</fullName>
    </submittedName>
</protein>
<comment type="caution">
    <text evidence="2">The sequence shown here is derived from an EMBL/GenBank/DDBJ whole genome shotgun (WGS) entry which is preliminary data.</text>
</comment>
<feature type="compositionally biased region" description="Polar residues" evidence="1">
    <location>
        <begin position="144"/>
        <end position="157"/>
    </location>
</feature>
<feature type="compositionally biased region" description="Basic and acidic residues" evidence="1">
    <location>
        <begin position="30"/>
        <end position="39"/>
    </location>
</feature>
<proteinExistence type="predicted"/>
<dbReference type="OrthoDB" id="10444838at2759"/>
<reference evidence="2 3" key="1">
    <citation type="journal article" date="2012" name="BMC Genomics">
        <title>Comparative genomic analysis of human infective Trypanosoma cruzi lineages with the bat-restricted subspecies T. cruzi marinkellei.</title>
        <authorList>
            <person name="Franzen O."/>
            <person name="Talavera-Lopez C."/>
            <person name="Ochaya S."/>
            <person name="Butler C.E."/>
            <person name="Messenger L.A."/>
            <person name="Lewis M.D."/>
            <person name="Llewellyn M.S."/>
            <person name="Marinkelle C.J."/>
            <person name="Tyler K.M."/>
            <person name="Miles M.A."/>
            <person name="Andersson B."/>
        </authorList>
    </citation>
    <scope>NUCLEOTIDE SEQUENCE [LARGE SCALE GENOMIC DNA]</scope>
    <source>
        <strain evidence="2 3">B7</strain>
    </source>
</reference>
<organism evidence="2 3">
    <name type="scientific">Trypanosoma cruzi marinkellei</name>
    <dbReference type="NCBI Taxonomy" id="85056"/>
    <lineage>
        <taxon>Eukaryota</taxon>
        <taxon>Discoba</taxon>
        <taxon>Euglenozoa</taxon>
        <taxon>Kinetoplastea</taxon>
        <taxon>Metakinetoplastina</taxon>
        <taxon>Trypanosomatida</taxon>
        <taxon>Trypanosomatidae</taxon>
        <taxon>Trypanosoma</taxon>
        <taxon>Schizotrypanum</taxon>
    </lineage>
</organism>
<feature type="compositionally biased region" description="Basic and acidic residues" evidence="1">
    <location>
        <begin position="1"/>
        <end position="10"/>
    </location>
</feature>
<dbReference type="EMBL" id="AHKC01000593">
    <property type="protein sequence ID" value="EKF39654.1"/>
    <property type="molecule type" value="Genomic_DNA"/>
</dbReference>
<feature type="compositionally biased region" description="Low complexity" evidence="1">
    <location>
        <begin position="42"/>
        <end position="53"/>
    </location>
</feature>
<feature type="compositionally biased region" description="Polar residues" evidence="1">
    <location>
        <begin position="72"/>
        <end position="93"/>
    </location>
</feature>
<gene>
    <name evidence="2" type="ORF">MOQ_000114</name>
</gene>
<feature type="compositionally biased region" description="Polar residues" evidence="1">
    <location>
        <begin position="124"/>
        <end position="135"/>
    </location>
</feature>
<evidence type="ECO:0000313" key="2">
    <source>
        <dbReference type="EMBL" id="EKF39654.1"/>
    </source>
</evidence>
<name>K2NP96_TRYCR</name>
<accession>K2NP96</accession>
<keyword evidence="3" id="KW-1185">Reference proteome</keyword>
<evidence type="ECO:0000313" key="3">
    <source>
        <dbReference type="Proteomes" id="UP000007350"/>
    </source>
</evidence>
<feature type="non-terminal residue" evidence="2">
    <location>
        <position position="196"/>
    </location>
</feature>
<dbReference type="AlphaFoldDB" id="K2NP96"/>
<dbReference type="Proteomes" id="UP000007350">
    <property type="component" value="Unassembled WGS sequence"/>
</dbReference>
<evidence type="ECO:0000256" key="1">
    <source>
        <dbReference type="SAM" id="MobiDB-lite"/>
    </source>
</evidence>
<feature type="region of interest" description="Disordered" evidence="1">
    <location>
        <begin position="1"/>
        <end position="176"/>
    </location>
</feature>